<reference evidence="1" key="2">
    <citation type="journal article" date="2015" name="Data Brief">
        <title>Shoot transcriptome of the giant reed, Arundo donax.</title>
        <authorList>
            <person name="Barrero R.A."/>
            <person name="Guerrero F.D."/>
            <person name="Moolhuijzen P."/>
            <person name="Goolsby J.A."/>
            <person name="Tidwell J."/>
            <person name="Bellgard S.E."/>
            <person name="Bellgard M.I."/>
        </authorList>
    </citation>
    <scope>NUCLEOTIDE SEQUENCE</scope>
    <source>
        <tissue evidence="1">Shoot tissue taken approximately 20 cm above the soil surface</tissue>
    </source>
</reference>
<dbReference type="AlphaFoldDB" id="A0A0A8ZZ74"/>
<proteinExistence type="predicted"/>
<accession>A0A0A8ZZ74</accession>
<reference evidence="1" key="1">
    <citation type="submission" date="2014-09" db="EMBL/GenBank/DDBJ databases">
        <authorList>
            <person name="Magalhaes I.L.F."/>
            <person name="Oliveira U."/>
            <person name="Santos F.R."/>
            <person name="Vidigal T.H.D.A."/>
            <person name="Brescovit A.D."/>
            <person name="Santos A.J."/>
        </authorList>
    </citation>
    <scope>NUCLEOTIDE SEQUENCE</scope>
    <source>
        <tissue evidence="1">Shoot tissue taken approximately 20 cm above the soil surface</tissue>
    </source>
</reference>
<organism evidence="1">
    <name type="scientific">Arundo donax</name>
    <name type="common">Giant reed</name>
    <name type="synonym">Donax arundinaceus</name>
    <dbReference type="NCBI Taxonomy" id="35708"/>
    <lineage>
        <taxon>Eukaryota</taxon>
        <taxon>Viridiplantae</taxon>
        <taxon>Streptophyta</taxon>
        <taxon>Embryophyta</taxon>
        <taxon>Tracheophyta</taxon>
        <taxon>Spermatophyta</taxon>
        <taxon>Magnoliopsida</taxon>
        <taxon>Liliopsida</taxon>
        <taxon>Poales</taxon>
        <taxon>Poaceae</taxon>
        <taxon>PACMAD clade</taxon>
        <taxon>Arundinoideae</taxon>
        <taxon>Arundineae</taxon>
        <taxon>Arundo</taxon>
    </lineage>
</organism>
<evidence type="ECO:0000313" key="1">
    <source>
        <dbReference type="EMBL" id="JAD43033.1"/>
    </source>
</evidence>
<name>A0A0A8ZZ74_ARUDO</name>
<sequence>MIYKHITKEYRSLLNFYTKCNKASFFIFLEVPRNPVL</sequence>
<dbReference type="EMBL" id="GBRH01254862">
    <property type="protein sequence ID" value="JAD43033.1"/>
    <property type="molecule type" value="Transcribed_RNA"/>
</dbReference>
<protein>
    <submittedName>
        <fullName evidence="1">Uncharacterized protein</fullName>
    </submittedName>
</protein>